<name>A0A7Z2VR62_9BACL</name>
<evidence type="ECO:0000259" key="1">
    <source>
        <dbReference type="Pfam" id="PF03050"/>
    </source>
</evidence>
<organism evidence="2 3">
    <name type="scientific">Cohnella herbarum</name>
    <dbReference type="NCBI Taxonomy" id="2728023"/>
    <lineage>
        <taxon>Bacteria</taxon>
        <taxon>Bacillati</taxon>
        <taxon>Bacillota</taxon>
        <taxon>Bacilli</taxon>
        <taxon>Bacillales</taxon>
        <taxon>Paenibacillaceae</taxon>
        <taxon>Cohnella</taxon>
    </lineage>
</organism>
<keyword evidence="3" id="KW-1185">Reference proteome</keyword>
<dbReference type="RefSeq" id="WP_169284220.1">
    <property type="nucleotide sequence ID" value="NZ_CP051680.1"/>
</dbReference>
<protein>
    <submittedName>
        <fullName evidence="2">Transposase</fullName>
    </submittedName>
</protein>
<dbReference type="KEGG" id="cheb:HH215_04725"/>
<dbReference type="Pfam" id="PF03050">
    <property type="entry name" value="DDE_Tnp_IS66"/>
    <property type="match status" value="1"/>
</dbReference>
<accession>A0A7Z2VR62</accession>
<proteinExistence type="predicted"/>
<dbReference type="AlphaFoldDB" id="A0A7Z2VR62"/>
<evidence type="ECO:0000313" key="3">
    <source>
        <dbReference type="Proteomes" id="UP000502248"/>
    </source>
</evidence>
<dbReference type="Proteomes" id="UP000502248">
    <property type="component" value="Chromosome"/>
</dbReference>
<gene>
    <name evidence="2" type="ORF">HH215_04725</name>
</gene>
<feature type="domain" description="Transposase IS66 central" evidence="1">
    <location>
        <begin position="2"/>
        <end position="74"/>
    </location>
</feature>
<reference evidence="2 3" key="1">
    <citation type="submission" date="2020-04" db="EMBL/GenBank/DDBJ databases">
        <title>Genome sequencing of novel species.</title>
        <authorList>
            <person name="Heo J."/>
            <person name="Kim S.-J."/>
            <person name="Kim J.-S."/>
            <person name="Hong S.-B."/>
            <person name="Kwon S.-W."/>
        </authorList>
    </citation>
    <scope>NUCLEOTIDE SEQUENCE [LARGE SCALE GENOMIC DNA]</scope>
    <source>
        <strain evidence="2 3">MFER-1</strain>
    </source>
</reference>
<dbReference type="EMBL" id="CP051680">
    <property type="protein sequence ID" value="QJD87978.1"/>
    <property type="molecule type" value="Genomic_DNA"/>
</dbReference>
<dbReference type="InterPro" id="IPR004291">
    <property type="entry name" value="Transposase_IS66_central"/>
</dbReference>
<sequence length="81" mass="9331">MGCFSHARRYFDEAINALPESNSTAPVAAKEGLNLCNQLFAIERDIRHLSNEERYTIHLERSRPVLVAFSTWLHIGFWQLA</sequence>
<evidence type="ECO:0000313" key="2">
    <source>
        <dbReference type="EMBL" id="QJD87978.1"/>
    </source>
</evidence>